<dbReference type="PIRSF" id="PIRSF004930">
    <property type="entry name" value="Tln_factor_SUA5"/>
    <property type="match status" value="1"/>
</dbReference>
<dbReference type="EMBL" id="JAFMYV010000002">
    <property type="protein sequence ID" value="MBO0936126.1"/>
    <property type="molecule type" value="Genomic_DNA"/>
</dbReference>
<dbReference type="PROSITE" id="PS51163">
    <property type="entry name" value="YRDC"/>
    <property type="match status" value="1"/>
</dbReference>
<dbReference type="InterPro" id="IPR038385">
    <property type="entry name" value="Sua5/YwlC_C"/>
</dbReference>
<dbReference type="Pfam" id="PF01300">
    <property type="entry name" value="Sua5_yciO_yrdC"/>
    <property type="match status" value="1"/>
</dbReference>
<keyword evidence="9 13" id="KW-0547">Nucleotide-binding</keyword>
<feature type="binding site" evidence="14">
    <location>
        <position position="186"/>
    </location>
    <ligand>
        <name>ATP</name>
        <dbReference type="ChEBI" id="CHEBI:30616"/>
    </ligand>
</feature>
<dbReference type="Pfam" id="PF03481">
    <property type="entry name" value="Sua5_C"/>
    <property type="match status" value="1"/>
</dbReference>
<dbReference type="EC" id="2.7.7.87" evidence="3 13"/>
<dbReference type="GO" id="GO:0003725">
    <property type="term" value="F:double-stranded RNA binding"/>
    <property type="evidence" value="ECO:0007669"/>
    <property type="project" value="UniProtKB-UniRule"/>
</dbReference>
<name>A0A939GG57_9BACT</name>
<evidence type="ECO:0000259" key="15">
    <source>
        <dbReference type="PROSITE" id="PS51163"/>
    </source>
</evidence>
<feature type="binding site" evidence="14">
    <location>
        <position position="25"/>
    </location>
    <ligand>
        <name>L-threonine</name>
        <dbReference type="ChEBI" id="CHEBI:57926"/>
    </ligand>
</feature>
<feature type="binding site" evidence="14">
    <location>
        <position position="111"/>
    </location>
    <ligand>
        <name>L-threonine</name>
        <dbReference type="ChEBI" id="CHEBI:57926"/>
    </ligand>
</feature>
<dbReference type="PANTHER" id="PTHR17490">
    <property type="entry name" value="SUA5"/>
    <property type="match status" value="1"/>
</dbReference>
<dbReference type="GO" id="GO:0008033">
    <property type="term" value="P:tRNA processing"/>
    <property type="evidence" value="ECO:0007669"/>
    <property type="project" value="UniProtKB-KW"/>
</dbReference>
<evidence type="ECO:0000256" key="1">
    <source>
        <dbReference type="ARBA" id="ARBA00004496"/>
    </source>
</evidence>
<keyword evidence="10 13" id="KW-0067">ATP-binding</keyword>
<dbReference type="GO" id="GO:0061710">
    <property type="term" value="F:L-threonylcarbamoyladenylate synthase"/>
    <property type="evidence" value="ECO:0007669"/>
    <property type="project" value="UniProtKB-EC"/>
</dbReference>
<dbReference type="GO" id="GO:0005737">
    <property type="term" value="C:cytoplasm"/>
    <property type="evidence" value="ECO:0007669"/>
    <property type="project" value="UniProtKB-SubCell"/>
</dbReference>
<proteinExistence type="inferred from homology"/>
<accession>A0A939GG57</accession>
<dbReference type="GO" id="GO:0000049">
    <property type="term" value="F:tRNA binding"/>
    <property type="evidence" value="ECO:0007669"/>
    <property type="project" value="TreeGrafter"/>
</dbReference>
<feature type="binding site" evidence="14">
    <location>
        <position position="222"/>
    </location>
    <ligand>
        <name>ATP</name>
        <dbReference type="ChEBI" id="CHEBI:30616"/>
    </ligand>
</feature>
<comment type="function">
    <text evidence="13">Required for the formation of a threonylcarbamoyl group on adenosine at position 37 (t(6)A37) in tRNAs that read codons beginning with adenine.</text>
</comment>
<dbReference type="SUPFAM" id="SSF55821">
    <property type="entry name" value="YrdC/RibB"/>
    <property type="match status" value="1"/>
</dbReference>
<dbReference type="InterPro" id="IPR006070">
    <property type="entry name" value="Sua5-like_dom"/>
</dbReference>
<keyword evidence="5 13" id="KW-0963">Cytoplasm</keyword>
<evidence type="ECO:0000256" key="6">
    <source>
        <dbReference type="ARBA" id="ARBA00022679"/>
    </source>
</evidence>
<keyword evidence="8 13" id="KW-0548">Nucleotidyltransferase</keyword>
<dbReference type="Proteomes" id="UP000664034">
    <property type="component" value="Unassembled WGS sequence"/>
</dbReference>
<feature type="binding site" evidence="14">
    <location>
        <position position="57"/>
    </location>
    <ligand>
        <name>L-threonine</name>
        <dbReference type="ChEBI" id="CHEBI:57926"/>
    </ligand>
</feature>
<feature type="binding site" evidence="14">
    <location>
        <position position="141"/>
    </location>
    <ligand>
        <name>ATP</name>
        <dbReference type="ChEBI" id="CHEBI:30616"/>
    </ligand>
</feature>
<feature type="binding site" evidence="14">
    <location>
        <position position="131"/>
    </location>
    <ligand>
        <name>L-threonine</name>
        <dbReference type="ChEBI" id="CHEBI:57926"/>
    </ligand>
</feature>
<dbReference type="Gene3D" id="3.40.50.11030">
    <property type="entry name" value="Threonylcarbamoyl-AMP synthase, C-terminal domain"/>
    <property type="match status" value="1"/>
</dbReference>
<comment type="similarity">
    <text evidence="2 13">Belongs to the SUA5 family.</text>
</comment>
<dbReference type="Gene3D" id="3.90.870.10">
    <property type="entry name" value="DHBP synthase"/>
    <property type="match status" value="1"/>
</dbReference>
<dbReference type="GO" id="GO:0005524">
    <property type="term" value="F:ATP binding"/>
    <property type="evidence" value="ECO:0007669"/>
    <property type="project" value="UniProtKB-UniRule"/>
</dbReference>
<reference evidence="16" key="1">
    <citation type="submission" date="2021-03" db="EMBL/GenBank/DDBJ databases">
        <title>Fibrella sp. HMF5335 genome sequencing and assembly.</title>
        <authorList>
            <person name="Kang H."/>
            <person name="Kim H."/>
            <person name="Bae S."/>
            <person name="Joh K."/>
        </authorList>
    </citation>
    <scope>NUCLEOTIDE SEQUENCE</scope>
    <source>
        <strain evidence="16">HMF5335</strain>
    </source>
</reference>
<dbReference type="RefSeq" id="WP_207363666.1">
    <property type="nucleotide sequence ID" value="NZ_JAFMYV010000002.1"/>
</dbReference>
<feature type="binding site" evidence="14">
    <location>
        <position position="48"/>
    </location>
    <ligand>
        <name>ATP</name>
        <dbReference type="ChEBI" id="CHEBI:30616"/>
    </ligand>
</feature>
<evidence type="ECO:0000313" key="17">
    <source>
        <dbReference type="Proteomes" id="UP000664034"/>
    </source>
</evidence>
<comment type="catalytic activity">
    <reaction evidence="12 13">
        <text>L-threonine + hydrogencarbonate + ATP = L-threonylcarbamoyladenylate + diphosphate + H2O</text>
        <dbReference type="Rhea" id="RHEA:36407"/>
        <dbReference type="ChEBI" id="CHEBI:15377"/>
        <dbReference type="ChEBI" id="CHEBI:17544"/>
        <dbReference type="ChEBI" id="CHEBI:30616"/>
        <dbReference type="ChEBI" id="CHEBI:33019"/>
        <dbReference type="ChEBI" id="CHEBI:57926"/>
        <dbReference type="ChEBI" id="CHEBI:73682"/>
        <dbReference type="EC" id="2.7.7.87"/>
    </reaction>
</comment>
<evidence type="ECO:0000256" key="4">
    <source>
        <dbReference type="ARBA" id="ARBA00015492"/>
    </source>
</evidence>
<evidence type="ECO:0000256" key="13">
    <source>
        <dbReference type="PIRNR" id="PIRNR004930"/>
    </source>
</evidence>
<keyword evidence="6 13" id="KW-0808">Transferase</keyword>
<dbReference type="InterPro" id="IPR050156">
    <property type="entry name" value="TC-AMP_synthase_SUA5"/>
</dbReference>
<dbReference type="AlphaFoldDB" id="A0A939GG57"/>
<gene>
    <name evidence="16" type="ORF">J2I47_06170</name>
</gene>
<evidence type="ECO:0000256" key="14">
    <source>
        <dbReference type="PIRSR" id="PIRSR004930-1"/>
    </source>
</evidence>
<sequence length="315" mass="33696">MIGTDIFTAKRFLEEGTVVGIPTETVYGLAANALDPDAVLTIFRVKNRPAFDPLIVHTDTLEKVRSLVLAMPPLAEKLARAFWPGPLTLLLPKQPHIPDLTTSGLARVAVRIPNHPLTLSLLAQLDFPLAAPSANPFGYISPTTAQHVANQLGDQVPYILDGGPCQIGLESTIVGFDEAGQPTVYRLGGMALEQIEAVTGPLSVKDHSSSNPAAPGMLSSHYAPRKPVTLLRPGQLPAPEAYAGTLVFSELLPGISESYQLQLSPSGNLNEAAKNLFAHLRALDTLPVTHIYVQLAPEQGLGRAINDRLRRAAAR</sequence>
<dbReference type="InterPro" id="IPR017945">
    <property type="entry name" value="DHBP_synth_RibB-like_a/b_dom"/>
</dbReference>
<evidence type="ECO:0000256" key="2">
    <source>
        <dbReference type="ARBA" id="ARBA00007663"/>
    </source>
</evidence>
<evidence type="ECO:0000256" key="12">
    <source>
        <dbReference type="ARBA" id="ARBA00048366"/>
    </source>
</evidence>
<comment type="caution">
    <text evidence="16">The sequence shown here is derived from an EMBL/GenBank/DDBJ whole genome shotgun (WGS) entry which is preliminary data.</text>
</comment>
<evidence type="ECO:0000256" key="5">
    <source>
        <dbReference type="ARBA" id="ARBA00022490"/>
    </source>
</evidence>
<feature type="binding site" evidence="14">
    <location>
        <position position="171"/>
    </location>
    <ligand>
        <name>L-threonine</name>
        <dbReference type="ChEBI" id="CHEBI:57926"/>
    </ligand>
</feature>
<dbReference type="FunFam" id="3.90.870.10:FF:000009">
    <property type="entry name" value="Threonylcarbamoyl-AMP synthase, putative"/>
    <property type="match status" value="1"/>
</dbReference>
<comment type="subcellular location">
    <subcellularLocation>
        <location evidence="1 13">Cytoplasm</location>
    </subcellularLocation>
</comment>
<evidence type="ECO:0000313" key="16">
    <source>
        <dbReference type="EMBL" id="MBO0936126.1"/>
    </source>
</evidence>
<protein>
    <recommendedName>
        <fullName evidence="4 13">Threonylcarbamoyl-AMP synthase</fullName>
        <shortName evidence="13">TC-AMP synthase</shortName>
        <ecNumber evidence="3 13">2.7.7.87</ecNumber>
    </recommendedName>
    <alternativeName>
        <fullName evidence="11 13">L-threonylcarbamoyladenylate synthase</fullName>
    </alternativeName>
</protein>
<dbReference type="InterPro" id="IPR005145">
    <property type="entry name" value="Sua5_C"/>
</dbReference>
<feature type="binding site" evidence="14">
    <location>
        <position position="133"/>
    </location>
    <ligand>
        <name>ATP</name>
        <dbReference type="ChEBI" id="CHEBI:30616"/>
    </ligand>
</feature>
<evidence type="ECO:0000256" key="9">
    <source>
        <dbReference type="ARBA" id="ARBA00022741"/>
    </source>
</evidence>
<keyword evidence="17" id="KW-1185">Reference proteome</keyword>
<evidence type="ECO:0000256" key="3">
    <source>
        <dbReference type="ARBA" id="ARBA00012584"/>
    </source>
</evidence>
<dbReference type="GO" id="GO:0006450">
    <property type="term" value="P:regulation of translational fidelity"/>
    <property type="evidence" value="ECO:0007669"/>
    <property type="project" value="TreeGrafter"/>
</dbReference>
<evidence type="ECO:0000256" key="10">
    <source>
        <dbReference type="ARBA" id="ARBA00022840"/>
    </source>
</evidence>
<evidence type="ECO:0000256" key="7">
    <source>
        <dbReference type="ARBA" id="ARBA00022694"/>
    </source>
</evidence>
<dbReference type="NCBIfam" id="TIGR00057">
    <property type="entry name" value="L-threonylcarbamoyladenylate synthase"/>
    <property type="match status" value="1"/>
</dbReference>
<feature type="domain" description="YrdC-like" evidence="15">
    <location>
        <begin position="3"/>
        <end position="190"/>
    </location>
</feature>
<evidence type="ECO:0000256" key="8">
    <source>
        <dbReference type="ARBA" id="ARBA00022695"/>
    </source>
</evidence>
<dbReference type="PANTHER" id="PTHR17490:SF16">
    <property type="entry name" value="THREONYLCARBAMOYL-AMP SYNTHASE"/>
    <property type="match status" value="1"/>
</dbReference>
<dbReference type="InterPro" id="IPR010923">
    <property type="entry name" value="T(6)A37_SUA5"/>
</dbReference>
<organism evidence="16 17">
    <name type="scientific">Fibrella rubiginis</name>
    <dbReference type="NCBI Taxonomy" id="2817060"/>
    <lineage>
        <taxon>Bacteria</taxon>
        <taxon>Pseudomonadati</taxon>
        <taxon>Bacteroidota</taxon>
        <taxon>Cytophagia</taxon>
        <taxon>Cytophagales</taxon>
        <taxon>Spirosomataceae</taxon>
        <taxon>Fibrella</taxon>
    </lineage>
</organism>
<keyword evidence="7 13" id="KW-0819">tRNA processing</keyword>
<evidence type="ECO:0000256" key="11">
    <source>
        <dbReference type="ARBA" id="ARBA00029774"/>
    </source>
</evidence>